<feature type="region of interest" description="Disordered" evidence="1">
    <location>
        <begin position="298"/>
        <end position="350"/>
    </location>
</feature>
<keyword evidence="2" id="KW-0378">Hydrolase</keyword>
<name>A0A514TXY1_9CAUD</name>
<feature type="compositionally biased region" description="Basic and acidic residues" evidence="1">
    <location>
        <begin position="301"/>
        <end position="316"/>
    </location>
</feature>
<feature type="compositionally biased region" description="Basic and acidic residues" evidence="1">
    <location>
        <begin position="337"/>
        <end position="346"/>
    </location>
</feature>
<dbReference type="Proteomes" id="UP000315520">
    <property type="component" value="Segment"/>
</dbReference>
<organism evidence="2 3">
    <name type="scientific">Mycobacterium phage Obutu</name>
    <dbReference type="NCBI Taxonomy" id="2593350"/>
    <lineage>
        <taxon>Viruses</taxon>
        <taxon>Duplodnaviria</taxon>
        <taxon>Heunggongvirae</taxon>
        <taxon>Uroviricota</taxon>
        <taxon>Caudoviricetes</taxon>
        <taxon>Bclasvirinae</taxon>
        <taxon>Pipefishvirus</taxon>
        <taxon>Pipefishvirus obutu</taxon>
    </lineage>
</organism>
<proteinExistence type="predicted"/>
<keyword evidence="2" id="KW-0645">Protease</keyword>
<reference evidence="2 3" key="1">
    <citation type="submission" date="2019-06" db="EMBL/GenBank/DDBJ databases">
        <authorList>
            <person name="Peister A."/>
            <person name="Blumer L.S."/>
            <person name="Blackman K."/>
            <person name="Carr J.L."/>
            <person name="Dickens D."/>
            <person name="Fletcher D."/>
            <person name="Gamble W.J."/>
            <person name="Hope M.A."/>
            <person name="Long D.A."/>
            <person name="Muhammad Y.A."/>
            <person name="Ralliford J.O."/>
            <person name="Ray Q.B."/>
            <person name="Ross V.L."/>
            <person name="Sandy N.A."/>
            <person name="Thrasher M.V."/>
            <person name="Williams-Green M."/>
            <person name="Garlena R.A."/>
            <person name="Russell D.A."/>
            <person name="Pope W.H."/>
            <person name="Jacobs-Se D."/>
            <person name="Hatfull G.F."/>
        </authorList>
    </citation>
    <scope>NUCLEOTIDE SEQUENCE [LARGE SCALE GENOMIC DNA]</scope>
</reference>
<dbReference type="KEGG" id="vg:65121701"/>
<gene>
    <name evidence="2" type="primary">12</name>
    <name evidence="2" type="ORF">OBUTU_12</name>
</gene>
<dbReference type="EMBL" id="MN096359">
    <property type="protein sequence ID" value="QDK01540.1"/>
    <property type="molecule type" value="Genomic_DNA"/>
</dbReference>
<evidence type="ECO:0000256" key="1">
    <source>
        <dbReference type="SAM" id="MobiDB-lite"/>
    </source>
</evidence>
<keyword evidence="3" id="KW-1185">Reference proteome</keyword>
<dbReference type="GO" id="GO:0008233">
    <property type="term" value="F:peptidase activity"/>
    <property type="evidence" value="ECO:0007669"/>
    <property type="project" value="UniProtKB-KW"/>
</dbReference>
<dbReference type="GO" id="GO:0006508">
    <property type="term" value="P:proteolysis"/>
    <property type="evidence" value="ECO:0007669"/>
    <property type="project" value="UniProtKB-KW"/>
</dbReference>
<protein>
    <submittedName>
        <fullName evidence="2">Capsid maturation protease and MuF-like fusion protein</fullName>
    </submittedName>
</protein>
<evidence type="ECO:0000313" key="3">
    <source>
        <dbReference type="Proteomes" id="UP000315520"/>
    </source>
</evidence>
<dbReference type="GeneID" id="65121701"/>
<evidence type="ECO:0000313" key="2">
    <source>
        <dbReference type="EMBL" id="QDK01540.1"/>
    </source>
</evidence>
<sequence length="815" mass="87173">MWPEPGEALSRTIEAEWAVEDLYALAIQQWTGDVMPFVLPALTAAGDHDMLPPDIDAVVTEGTGFWSRVAEKFVIPGVVATWCLSVVQAFRGITGDDFPAPEEVPDPPEIDPAVYRTIRRSIGVLKNEVDHAMRVVESNQKLRAARDDFLERQRPRVERFPAEVREKLDLAIQGSEAFAPSEVRLLVQDVMVPGGEEMRSLAREAGYQAAAIQNDAVLTAGLESAAESEETLQKVWIATIDGKTRPSHWAADGQRAPIDGKFTVGGEDLSFPADPAGSPAEVKNCRCRMGILAEDEELPDEVDRHTERLDGRDSTARNRTGSQADEIERRRKQGNVRARDTEDGRGRVAAGGWAAPSEETLTMGADDTKDEAETFRTFTNATLAILGKPTSDGRMLDKDIKLSFRDFPLPVMWCKQTTGGHTDAYTVGVLESAEVKGNKVIGSGYLLNTAEADEAAEQLAHGVTSPSVDLASAKWRATDAKGMEITEDDYRAAYDKGEEIDVVVDVYEAELTGFTLVAIAAFGDTALSLDAERSSKEPAVVAAAATKFRPRVYSAELFSDPKLTEPTRSTMDPETGRIFGHIACFGTCHRSIQAQCLMAPKSPTNYSQFLTSPPVLLDNGERIPVGRLTVGTGHAPENLSGGPAVAHYDNTGTCFALVNVGEDEHGIWFSGVAAPWATPEQIEMGLSAPLSGDWRDFGHGLDLVAALAVNTPGFTASGREDSDGRPVSLVASLGPSGDAEGGIAGFTLSDIEAAVQRAVALALDSAKKAEADAAAAAKADELFARAVETVGPPPTEEDKLSALLARAASSTQGGQ</sequence>
<dbReference type="RefSeq" id="YP_010103801.1">
    <property type="nucleotide sequence ID" value="NC_055812.1"/>
</dbReference>
<accession>A0A514TXY1</accession>